<evidence type="ECO:0000256" key="1">
    <source>
        <dbReference type="SAM" id="MobiDB-lite"/>
    </source>
</evidence>
<comment type="caution">
    <text evidence="2">The sequence shown here is derived from an EMBL/GenBank/DDBJ whole genome shotgun (WGS) entry which is preliminary data.</text>
</comment>
<dbReference type="AlphaFoldDB" id="A0A5S4EMK6"/>
<protein>
    <submittedName>
        <fullName evidence="2">Uncharacterized protein</fullName>
    </submittedName>
</protein>
<proteinExistence type="predicted"/>
<evidence type="ECO:0000313" key="2">
    <source>
        <dbReference type="EMBL" id="TMQ76627.1"/>
    </source>
</evidence>
<organism evidence="2 3">
    <name type="scientific">Candidatus Accumulibacter phosphatis</name>
    <dbReference type="NCBI Taxonomy" id="327160"/>
    <lineage>
        <taxon>Bacteria</taxon>
        <taxon>Pseudomonadati</taxon>
        <taxon>Pseudomonadota</taxon>
        <taxon>Betaproteobacteria</taxon>
        <taxon>Candidatus Accumulibacter</taxon>
    </lineage>
</organism>
<keyword evidence="3" id="KW-1185">Reference proteome</keyword>
<evidence type="ECO:0000313" key="3">
    <source>
        <dbReference type="Proteomes" id="UP000306324"/>
    </source>
</evidence>
<reference evidence="2 3" key="1">
    <citation type="submission" date="2019-04" db="EMBL/GenBank/DDBJ databases">
        <title>A novel phosphate-accumulating bacterium identified in bioreactor for phosphate removal from wastewater.</title>
        <authorList>
            <person name="Kotlyarov R.Y."/>
            <person name="Beletsky A.V."/>
            <person name="Kallistova A.Y."/>
            <person name="Dorofeev A.G."/>
            <person name="Nikolaev Y.Y."/>
            <person name="Pimenov N.V."/>
            <person name="Ravin N.V."/>
            <person name="Mardanov A.V."/>
        </authorList>
    </citation>
    <scope>NUCLEOTIDE SEQUENCE [LARGE SCALE GENOMIC DNA]</scope>
    <source>
        <strain evidence="2 3">Bin19</strain>
    </source>
</reference>
<feature type="region of interest" description="Disordered" evidence="1">
    <location>
        <begin position="28"/>
        <end position="49"/>
    </location>
</feature>
<name>A0A5S4EMK6_9PROT</name>
<dbReference type="Proteomes" id="UP000306324">
    <property type="component" value="Unassembled WGS sequence"/>
</dbReference>
<accession>A0A5S4EMK6</accession>
<gene>
    <name evidence="2" type="ORF">ACCUM_4126</name>
</gene>
<dbReference type="EMBL" id="SWAD01000045">
    <property type="protein sequence ID" value="TMQ76627.1"/>
    <property type="molecule type" value="Genomic_DNA"/>
</dbReference>
<sequence>MAHGLAGEGMKHQSSMFGAGLSRACKEKARCKERPRRLRGVYSARSRER</sequence>